<comment type="caution">
    <text evidence="1">The sequence shown here is derived from an EMBL/GenBank/DDBJ whole genome shotgun (WGS) entry which is preliminary data.</text>
</comment>
<name>A0AAV4PGK4_CAEEX</name>
<organism evidence="1 2">
    <name type="scientific">Caerostris extrusa</name>
    <name type="common">Bark spider</name>
    <name type="synonym">Caerostris bankana</name>
    <dbReference type="NCBI Taxonomy" id="172846"/>
    <lineage>
        <taxon>Eukaryota</taxon>
        <taxon>Metazoa</taxon>
        <taxon>Ecdysozoa</taxon>
        <taxon>Arthropoda</taxon>
        <taxon>Chelicerata</taxon>
        <taxon>Arachnida</taxon>
        <taxon>Araneae</taxon>
        <taxon>Araneomorphae</taxon>
        <taxon>Entelegynae</taxon>
        <taxon>Araneoidea</taxon>
        <taxon>Araneidae</taxon>
        <taxon>Caerostris</taxon>
    </lineage>
</organism>
<protein>
    <submittedName>
        <fullName evidence="1">Uncharacterized protein</fullName>
    </submittedName>
</protein>
<reference evidence="1 2" key="1">
    <citation type="submission" date="2021-06" db="EMBL/GenBank/DDBJ databases">
        <title>Caerostris extrusa draft genome.</title>
        <authorList>
            <person name="Kono N."/>
            <person name="Arakawa K."/>
        </authorList>
    </citation>
    <scope>NUCLEOTIDE SEQUENCE [LARGE SCALE GENOMIC DNA]</scope>
</reference>
<keyword evidence="2" id="KW-1185">Reference proteome</keyword>
<evidence type="ECO:0000313" key="1">
    <source>
        <dbReference type="EMBL" id="GIX95193.1"/>
    </source>
</evidence>
<dbReference type="EMBL" id="BPLR01004478">
    <property type="protein sequence ID" value="GIX95193.1"/>
    <property type="molecule type" value="Genomic_DNA"/>
</dbReference>
<dbReference type="AlphaFoldDB" id="A0AAV4PGK4"/>
<sequence length="187" mass="20777">MECVNFLGQGRPVSQIPLTTARVAGSPSYQIWNASTFLGRKGCIAKYNWLQPGCLFPSYQIWNALTFLSRVGRLAKYNWLQPGVAVSFLSNIMRQPFLDGVGLLAKYNWLQPGWLSPSYQIWNASTLASVGRIEKQPLAATARVAVSFLSNMDCVNLLVQGRPDSQIPSGYSRVPGSCLLPIKYEMR</sequence>
<accession>A0AAV4PGK4</accession>
<evidence type="ECO:0000313" key="2">
    <source>
        <dbReference type="Proteomes" id="UP001054945"/>
    </source>
</evidence>
<proteinExistence type="predicted"/>
<gene>
    <name evidence="1" type="ORF">CEXT_147721</name>
</gene>
<dbReference type="Proteomes" id="UP001054945">
    <property type="component" value="Unassembled WGS sequence"/>
</dbReference>